<proteinExistence type="predicted"/>
<dbReference type="Proteomes" id="UP000499080">
    <property type="component" value="Unassembled WGS sequence"/>
</dbReference>
<evidence type="ECO:0000313" key="1">
    <source>
        <dbReference type="EMBL" id="GBL84531.1"/>
    </source>
</evidence>
<keyword evidence="2" id="KW-1185">Reference proteome</keyword>
<gene>
    <name evidence="1" type="ORF">AVEN_117265_1</name>
</gene>
<name>A0A4Y2AWU9_ARAVE</name>
<protein>
    <submittedName>
        <fullName evidence="1">Uncharacterized protein</fullName>
    </submittedName>
</protein>
<reference evidence="1 2" key="1">
    <citation type="journal article" date="2019" name="Sci. Rep.">
        <title>Orb-weaving spider Araneus ventricosus genome elucidates the spidroin gene catalogue.</title>
        <authorList>
            <person name="Kono N."/>
            <person name="Nakamura H."/>
            <person name="Ohtoshi R."/>
            <person name="Moran D.A.P."/>
            <person name="Shinohara A."/>
            <person name="Yoshida Y."/>
            <person name="Fujiwara M."/>
            <person name="Mori M."/>
            <person name="Tomita M."/>
            <person name="Arakawa K."/>
        </authorList>
    </citation>
    <scope>NUCLEOTIDE SEQUENCE [LARGE SCALE GENOMIC DNA]</scope>
</reference>
<dbReference type="EMBL" id="BGPR01000037">
    <property type="protein sequence ID" value="GBL84531.1"/>
    <property type="molecule type" value="Genomic_DNA"/>
</dbReference>
<organism evidence="1 2">
    <name type="scientific">Araneus ventricosus</name>
    <name type="common">Orbweaver spider</name>
    <name type="synonym">Epeira ventricosa</name>
    <dbReference type="NCBI Taxonomy" id="182803"/>
    <lineage>
        <taxon>Eukaryota</taxon>
        <taxon>Metazoa</taxon>
        <taxon>Ecdysozoa</taxon>
        <taxon>Arthropoda</taxon>
        <taxon>Chelicerata</taxon>
        <taxon>Arachnida</taxon>
        <taxon>Araneae</taxon>
        <taxon>Araneomorphae</taxon>
        <taxon>Entelegynae</taxon>
        <taxon>Araneoidea</taxon>
        <taxon>Araneidae</taxon>
        <taxon>Araneus</taxon>
    </lineage>
</organism>
<dbReference type="AlphaFoldDB" id="A0A4Y2AWU9"/>
<comment type="caution">
    <text evidence="1">The sequence shown here is derived from an EMBL/GenBank/DDBJ whole genome shotgun (WGS) entry which is preliminary data.</text>
</comment>
<accession>A0A4Y2AWU9</accession>
<sequence>MSYIYITFPSLQELEQQEVQNVLTTPEPIHDVQLQLVGYNKKRMTKGSLNICPTTPKRIKSIYDVKSDSISTDNSLESYGSHKITQQLSRSNSIQDIQMKLQNIQRAVQEHLYFAVSYEQDLFYIGKIKKIEGEDVLMKFLEKSADNFRWPKREQKEKVNIKFISYGSAELYGNNPFTIHNDQMIIAYKCYKKNHLGIWK</sequence>
<evidence type="ECO:0000313" key="2">
    <source>
        <dbReference type="Proteomes" id="UP000499080"/>
    </source>
</evidence>